<feature type="domain" description="DUF38" evidence="1">
    <location>
        <begin position="190"/>
        <end position="244"/>
    </location>
</feature>
<dbReference type="AlphaFoldDB" id="A0AAE9D636"/>
<feature type="domain" description="Mos1 transposase HTH" evidence="2">
    <location>
        <begin position="74"/>
        <end position="120"/>
    </location>
</feature>
<dbReference type="Proteomes" id="UP000827892">
    <property type="component" value="Chromosome IV"/>
</dbReference>
<dbReference type="InterPro" id="IPR002900">
    <property type="entry name" value="DUF38/FTH_CAE_spp"/>
</dbReference>
<protein>
    <submittedName>
        <fullName evidence="3">Uncharacterized protein</fullName>
    </submittedName>
</protein>
<dbReference type="Pfam" id="PF01827">
    <property type="entry name" value="FTH"/>
    <property type="match status" value="1"/>
</dbReference>
<dbReference type="Pfam" id="PF17906">
    <property type="entry name" value="HTH_48"/>
    <property type="match status" value="2"/>
</dbReference>
<sequence>MTENFDFFIETCILYDTFHWKSPENSYQTICRKYGPDLISYTDFKALFNRISIENCNESTCKKNLAEILKSSYTALKSCILNDVSCGKSIDIAHDKILEVIGKVPWTHFQYWFQRFSDGNWDFGESPAPMAPEFMDLPIGIVKTIIENCDYSNQWTLRTELAFLELAERLSNPKLKLEVLEFKAEQCQDFEKIEKILEQIGRKIWVNSVKIRFPHLSNVASILAHLKPKILETIELDYKKIDNRLNDYRFECDVRVERDFLKISQFQILVHQAQNGVSLEY</sequence>
<dbReference type="InterPro" id="IPR041426">
    <property type="entry name" value="Mos1_HTH"/>
</dbReference>
<name>A0AAE9D636_CAEBR</name>
<feature type="domain" description="Mos1 transposase HTH" evidence="2">
    <location>
        <begin position="11"/>
        <end position="52"/>
    </location>
</feature>
<gene>
    <name evidence="3" type="ORF">L3Y34_005416</name>
</gene>
<accession>A0AAE9D636</accession>
<evidence type="ECO:0000313" key="3">
    <source>
        <dbReference type="EMBL" id="ULT97578.1"/>
    </source>
</evidence>
<evidence type="ECO:0000259" key="2">
    <source>
        <dbReference type="Pfam" id="PF17906"/>
    </source>
</evidence>
<evidence type="ECO:0000313" key="4">
    <source>
        <dbReference type="Proteomes" id="UP000827892"/>
    </source>
</evidence>
<dbReference type="EMBL" id="CP090894">
    <property type="protein sequence ID" value="ULT97578.1"/>
    <property type="molecule type" value="Genomic_DNA"/>
</dbReference>
<evidence type="ECO:0000259" key="1">
    <source>
        <dbReference type="Pfam" id="PF01827"/>
    </source>
</evidence>
<organism evidence="3 4">
    <name type="scientific">Caenorhabditis briggsae</name>
    <dbReference type="NCBI Taxonomy" id="6238"/>
    <lineage>
        <taxon>Eukaryota</taxon>
        <taxon>Metazoa</taxon>
        <taxon>Ecdysozoa</taxon>
        <taxon>Nematoda</taxon>
        <taxon>Chromadorea</taxon>
        <taxon>Rhabditida</taxon>
        <taxon>Rhabditina</taxon>
        <taxon>Rhabditomorpha</taxon>
        <taxon>Rhabditoidea</taxon>
        <taxon>Rhabditidae</taxon>
        <taxon>Peloderinae</taxon>
        <taxon>Caenorhabditis</taxon>
    </lineage>
</organism>
<proteinExistence type="predicted"/>
<reference evidence="3 4" key="1">
    <citation type="submission" date="2022-05" db="EMBL/GenBank/DDBJ databases">
        <title>Chromosome-level reference genomes for two strains of Caenorhabditis briggsae: an improved platform for comparative genomics.</title>
        <authorList>
            <person name="Stevens L."/>
            <person name="Andersen E.C."/>
        </authorList>
    </citation>
    <scope>NUCLEOTIDE SEQUENCE [LARGE SCALE GENOMIC DNA]</scope>
    <source>
        <strain evidence="3">QX1410_ONT</strain>
        <tissue evidence="3">Whole-organism</tissue>
    </source>
</reference>